<accession>A0A4Z2EK37</accession>
<feature type="region of interest" description="Disordered" evidence="1">
    <location>
        <begin position="1"/>
        <end position="41"/>
    </location>
</feature>
<dbReference type="EMBL" id="SRLO01006046">
    <property type="protein sequence ID" value="TNN29115.1"/>
    <property type="molecule type" value="Genomic_DNA"/>
</dbReference>
<evidence type="ECO:0000256" key="1">
    <source>
        <dbReference type="SAM" id="MobiDB-lite"/>
    </source>
</evidence>
<keyword evidence="3" id="KW-1185">Reference proteome</keyword>
<dbReference type="Proteomes" id="UP000314294">
    <property type="component" value="Unassembled WGS sequence"/>
</dbReference>
<dbReference type="AlphaFoldDB" id="A0A4Z2EK37"/>
<organism evidence="2 3">
    <name type="scientific">Liparis tanakae</name>
    <name type="common">Tanaka's snailfish</name>
    <dbReference type="NCBI Taxonomy" id="230148"/>
    <lineage>
        <taxon>Eukaryota</taxon>
        <taxon>Metazoa</taxon>
        <taxon>Chordata</taxon>
        <taxon>Craniata</taxon>
        <taxon>Vertebrata</taxon>
        <taxon>Euteleostomi</taxon>
        <taxon>Actinopterygii</taxon>
        <taxon>Neopterygii</taxon>
        <taxon>Teleostei</taxon>
        <taxon>Neoteleostei</taxon>
        <taxon>Acanthomorphata</taxon>
        <taxon>Eupercaria</taxon>
        <taxon>Perciformes</taxon>
        <taxon>Cottioidei</taxon>
        <taxon>Cottales</taxon>
        <taxon>Liparidae</taxon>
        <taxon>Liparis</taxon>
    </lineage>
</organism>
<protein>
    <submittedName>
        <fullName evidence="2">Uncharacterized protein</fullName>
    </submittedName>
</protein>
<gene>
    <name evidence="2" type="ORF">EYF80_060737</name>
</gene>
<sequence length="80" mass="8974">MSEDVMGTRRCRRRQFKLGSGDPNDTPVIPGTSGPSPERRTPLQVCDIWRSRIADNGKLFRNARCDVNAAFSFLPPIDLL</sequence>
<name>A0A4Z2EK37_9TELE</name>
<proteinExistence type="predicted"/>
<evidence type="ECO:0000313" key="3">
    <source>
        <dbReference type="Proteomes" id="UP000314294"/>
    </source>
</evidence>
<evidence type="ECO:0000313" key="2">
    <source>
        <dbReference type="EMBL" id="TNN29115.1"/>
    </source>
</evidence>
<comment type="caution">
    <text evidence="2">The sequence shown here is derived from an EMBL/GenBank/DDBJ whole genome shotgun (WGS) entry which is preliminary data.</text>
</comment>
<reference evidence="2 3" key="1">
    <citation type="submission" date="2019-03" db="EMBL/GenBank/DDBJ databases">
        <title>First draft genome of Liparis tanakae, snailfish: a comprehensive survey of snailfish specific genes.</title>
        <authorList>
            <person name="Kim W."/>
            <person name="Song I."/>
            <person name="Jeong J.-H."/>
            <person name="Kim D."/>
            <person name="Kim S."/>
            <person name="Ryu S."/>
            <person name="Song J.Y."/>
            <person name="Lee S.K."/>
        </authorList>
    </citation>
    <scope>NUCLEOTIDE SEQUENCE [LARGE SCALE GENOMIC DNA]</scope>
    <source>
        <tissue evidence="2">Muscle</tissue>
    </source>
</reference>